<proteinExistence type="inferred from homology"/>
<feature type="transmembrane region" description="Helical" evidence="7">
    <location>
        <begin position="227"/>
        <end position="245"/>
    </location>
</feature>
<feature type="transmembrane region" description="Helical" evidence="7">
    <location>
        <begin position="201"/>
        <end position="218"/>
    </location>
</feature>
<dbReference type="GO" id="GO:0005886">
    <property type="term" value="C:plasma membrane"/>
    <property type="evidence" value="ECO:0007669"/>
    <property type="project" value="UniProtKB-SubCell"/>
</dbReference>
<dbReference type="EMBL" id="BMFQ01000001">
    <property type="protein sequence ID" value="GGG42361.1"/>
    <property type="molecule type" value="Genomic_DNA"/>
</dbReference>
<gene>
    <name evidence="8" type="ORF">GCM10010976_12380</name>
</gene>
<evidence type="ECO:0000256" key="6">
    <source>
        <dbReference type="ARBA" id="ARBA00023136"/>
    </source>
</evidence>
<evidence type="ECO:0000256" key="4">
    <source>
        <dbReference type="ARBA" id="ARBA00022692"/>
    </source>
</evidence>
<evidence type="ECO:0000313" key="8">
    <source>
        <dbReference type="EMBL" id="GGG42361.1"/>
    </source>
</evidence>
<feature type="transmembrane region" description="Helical" evidence="7">
    <location>
        <begin position="79"/>
        <end position="99"/>
    </location>
</feature>
<accession>A0A917GFC0</accession>
<keyword evidence="3" id="KW-1003">Cell membrane</keyword>
<evidence type="ECO:0000313" key="9">
    <source>
        <dbReference type="Proteomes" id="UP000625976"/>
    </source>
</evidence>
<evidence type="ECO:0000256" key="3">
    <source>
        <dbReference type="ARBA" id="ARBA00022475"/>
    </source>
</evidence>
<dbReference type="PANTHER" id="PTHR30106">
    <property type="entry name" value="INNER MEMBRANE PROTEIN YEIH-RELATED"/>
    <property type="match status" value="1"/>
</dbReference>
<evidence type="ECO:0000256" key="1">
    <source>
        <dbReference type="ARBA" id="ARBA00004651"/>
    </source>
</evidence>
<feature type="transmembrane region" description="Helical" evidence="7">
    <location>
        <begin position="7"/>
        <end position="37"/>
    </location>
</feature>
<reference evidence="8" key="1">
    <citation type="journal article" date="2014" name="Int. J. Syst. Evol. Microbiol.">
        <title>Complete genome sequence of Corynebacterium casei LMG S-19264T (=DSM 44701T), isolated from a smear-ripened cheese.</title>
        <authorList>
            <consortium name="US DOE Joint Genome Institute (JGI-PGF)"/>
            <person name="Walter F."/>
            <person name="Albersmeier A."/>
            <person name="Kalinowski J."/>
            <person name="Ruckert C."/>
        </authorList>
    </citation>
    <scope>NUCLEOTIDE SEQUENCE</scope>
    <source>
        <strain evidence="8">CGMCC 1.12751</strain>
    </source>
</reference>
<dbReference type="Proteomes" id="UP000625976">
    <property type="component" value="Unassembled WGS sequence"/>
</dbReference>
<keyword evidence="6 7" id="KW-0472">Membrane</keyword>
<feature type="transmembrane region" description="Helical" evidence="7">
    <location>
        <begin position="135"/>
        <end position="153"/>
    </location>
</feature>
<feature type="transmembrane region" description="Helical" evidence="7">
    <location>
        <begin position="49"/>
        <end position="67"/>
    </location>
</feature>
<reference evidence="8" key="2">
    <citation type="submission" date="2020-09" db="EMBL/GenBank/DDBJ databases">
        <authorList>
            <person name="Sun Q."/>
            <person name="Zhou Y."/>
        </authorList>
    </citation>
    <scope>NUCLEOTIDE SEQUENCE</scope>
    <source>
        <strain evidence="8">CGMCC 1.12751</strain>
    </source>
</reference>
<name>A0A917GFC0_9FLAO</name>
<keyword evidence="4 7" id="KW-0812">Transmembrane</keyword>
<evidence type="ECO:0000256" key="5">
    <source>
        <dbReference type="ARBA" id="ARBA00022989"/>
    </source>
</evidence>
<dbReference type="InterPro" id="IPR018383">
    <property type="entry name" value="UPF0324_pro"/>
</dbReference>
<comment type="subcellular location">
    <subcellularLocation>
        <location evidence="1">Cell membrane</location>
        <topology evidence="1">Multi-pass membrane protein</topology>
    </subcellularLocation>
</comment>
<keyword evidence="9" id="KW-1185">Reference proteome</keyword>
<keyword evidence="5 7" id="KW-1133">Transmembrane helix</keyword>
<comment type="caution">
    <text evidence="8">The sequence shown here is derived from an EMBL/GenBank/DDBJ whole genome shotgun (WGS) entry which is preliminary data.</text>
</comment>
<feature type="transmembrane region" description="Helical" evidence="7">
    <location>
        <begin position="287"/>
        <end position="305"/>
    </location>
</feature>
<dbReference type="PANTHER" id="PTHR30106:SF1">
    <property type="entry name" value="UPF0324 MEMBRANE PROTEIN FN0533"/>
    <property type="match status" value="1"/>
</dbReference>
<feature type="transmembrane region" description="Helical" evidence="7">
    <location>
        <begin position="257"/>
        <end position="275"/>
    </location>
</feature>
<feature type="transmembrane region" description="Helical" evidence="7">
    <location>
        <begin position="105"/>
        <end position="128"/>
    </location>
</feature>
<protein>
    <submittedName>
        <fullName evidence="8">Membrane protein</fullName>
    </submittedName>
</protein>
<sequence>MKRIAQISIFIIIIILAALKYISSPVALVLGFLFTFILGHPFPNQSKNAIHVLLKISVIGLGFGMSVTETIKASKDGFVITALSIFLTISLGLLLIKALKIDKKLGFLMISGTAICGGSAIAAISPVIKADNKTISMAIGVVFLLNSIALLIFPSLGHLFNLSQTQFGTWCAIAIHDTSSVVGAALEYGDEALQIATTVKLARTLWIIPLSFFAMALFKSKNQKIKIPYFILGFIVAMLLNSYQLIPELVSVSIVDISKRLLVITLFLVGASLSVSDLKESGFKPIVFSTILWVFISIFSLVFIMNF</sequence>
<evidence type="ECO:0000256" key="7">
    <source>
        <dbReference type="SAM" id="Phobius"/>
    </source>
</evidence>
<organism evidence="8 9">
    <name type="scientific">Bizionia arctica</name>
    <dbReference type="NCBI Taxonomy" id="1495645"/>
    <lineage>
        <taxon>Bacteria</taxon>
        <taxon>Pseudomonadati</taxon>
        <taxon>Bacteroidota</taxon>
        <taxon>Flavobacteriia</taxon>
        <taxon>Flavobacteriales</taxon>
        <taxon>Flavobacteriaceae</taxon>
        <taxon>Bizionia</taxon>
    </lineage>
</organism>
<dbReference type="Pfam" id="PF03601">
    <property type="entry name" value="Cons_hypoth698"/>
    <property type="match status" value="1"/>
</dbReference>
<evidence type="ECO:0000256" key="2">
    <source>
        <dbReference type="ARBA" id="ARBA00007977"/>
    </source>
</evidence>
<dbReference type="AlphaFoldDB" id="A0A917GFC0"/>
<dbReference type="RefSeq" id="WP_188462870.1">
    <property type="nucleotide sequence ID" value="NZ_BMFQ01000001.1"/>
</dbReference>
<comment type="similarity">
    <text evidence="2">Belongs to the UPF0324 family.</text>
</comment>